<keyword evidence="6" id="KW-0143">Chaperone</keyword>
<evidence type="ECO:0000256" key="5">
    <source>
        <dbReference type="ARBA" id="ARBA00023110"/>
    </source>
</evidence>
<gene>
    <name evidence="15" type="ORF">H9734_06115</name>
</gene>
<dbReference type="Gene3D" id="3.10.50.40">
    <property type="match status" value="1"/>
</dbReference>
<evidence type="ECO:0000259" key="14">
    <source>
        <dbReference type="PROSITE" id="PS50059"/>
    </source>
</evidence>
<evidence type="ECO:0000256" key="10">
    <source>
        <dbReference type="PROSITE-ProRule" id="PRU00277"/>
    </source>
</evidence>
<proteinExistence type="inferred from homology"/>
<keyword evidence="13" id="KW-1133">Transmembrane helix</keyword>
<evidence type="ECO:0000256" key="3">
    <source>
        <dbReference type="ARBA" id="ARBA00005464"/>
    </source>
</evidence>
<evidence type="ECO:0000313" key="15">
    <source>
        <dbReference type="EMBL" id="HIX77152.1"/>
    </source>
</evidence>
<evidence type="ECO:0000256" key="11">
    <source>
        <dbReference type="RuleBase" id="RU003915"/>
    </source>
</evidence>
<dbReference type="GO" id="GO:0051301">
    <property type="term" value="P:cell division"/>
    <property type="evidence" value="ECO:0007669"/>
    <property type="project" value="UniProtKB-KW"/>
</dbReference>
<reference evidence="15" key="2">
    <citation type="submission" date="2021-04" db="EMBL/GenBank/DDBJ databases">
        <authorList>
            <person name="Gilroy R."/>
        </authorList>
    </citation>
    <scope>NUCLEOTIDE SEQUENCE</scope>
    <source>
        <strain evidence="15">CHK183-1962</strain>
    </source>
</reference>
<dbReference type="EMBL" id="DXEK01000100">
    <property type="protein sequence ID" value="HIX77152.1"/>
    <property type="molecule type" value="Genomic_DNA"/>
</dbReference>
<dbReference type="FunFam" id="3.10.50.40:FF:000001">
    <property type="entry name" value="Trigger factor"/>
    <property type="match status" value="1"/>
</dbReference>
<organism evidence="15 16">
    <name type="scientific">Candidatus Fusicatenibacter merdavium</name>
    <dbReference type="NCBI Taxonomy" id="2838600"/>
    <lineage>
        <taxon>Bacteria</taxon>
        <taxon>Bacillati</taxon>
        <taxon>Bacillota</taxon>
        <taxon>Clostridia</taxon>
        <taxon>Lachnospirales</taxon>
        <taxon>Lachnospiraceae</taxon>
        <taxon>Fusicatenibacter</taxon>
    </lineage>
</organism>
<dbReference type="Pfam" id="PF00254">
    <property type="entry name" value="FKBP_C"/>
    <property type="match status" value="1"/>
</dbReference>
<evidence type="ECO:0000256" key="2">
    <source>
        <dbReference type="ARBA" id="ARBA00004496"/>
    </source>
</evidence>
<dbReference type="EC" id="5.2.1.8" evidence="11"/>
<comment type="caution">
    <text evidence="15">The sequence shown here is derived from an EMBL/GenBank/DDBJ whole genome shotgun (WGS) entry which is preliminary data.</text>
</comment>
<evidence type="ECO:0000256" key="12">
    <source>
        <dbReference type="SAM" id="MobiDB-lite"/>
    </source>
</evidence>
<comment type="function">
    <text evidence="9">Involved in protein export. Acts as a chaperone by maintaining the newly synthesized protein in an open conformation. Functions as a peptidyl-prolyl cis-trans isomerase.</text>
</comment>
<dbReference type="InterPro" id="IPR001179">
    <property type="entry name" value="PPIase_FKBP_dom"/>
</dbReference>
<keyword evidence="7 10" id="KW-0413">Isomerase</keyword>
<evidence type="ECO:0000256" key="8">
    <source>
        <dbReference type="ARBA" id="ARBA00023306"/>
    </source>
</evidence>
<accession>A0A9D1XDM5</accession>
<dbReference type="InterPro" id="IPR046357">
    <property type="entry name" value="PPIase_dom_sf"/>
</dbReference>
<evidence type="ECO:0000256" key="6">
    <source>
        <dbReference type="ARBA" id="ARBA00023186"/>
    </source>
</evidence>
<dbReference type="GO" id="GO:0005737">
    <property type="term" value="C:cytoplasm"/>
    <property type="evidence" value="ECO:0007669"/>
    <property type="project" value="UniProtKB-SubCell"/>
</dbReference>
<dbReference type="AlphaFoldDB" id="A0A9D1XDM5"/>
<name>A0A9D1XDM5_9FIRM</name>
<comment type="subcellular location">
    <subcellularLocation>
        <location evidence="2">Cytoplasm</location>
    </subcellularLocation>
</comment>
<protein>
    <recommendedName>
        <fullName evidence="11">Peptidyl-prolyl cis-trans isomerase</fullName>
        <ecNumber evidence="11">5.2.1.8</ecNumber>
    </recommendedName>
</protein>
<feature type="domain" description="PPIase FKBP-type" evidence="14">
    <location>
        <begin position="105"/>
        <end position="189"/>
    </location>
</feature>
<evidence type="ECO:0000256" key="4">
    <source>
        <dbReference type="ARBA" id="ARBA00022618"/>
    </source>
</evidence>
<evidence type="ECO:0000313" key="16">
    <source>
        <dbReference type="Proteomes" id="UP000886890"/>
    </source>
</evidence>
<evidence type="ECO:0000256" key="13">
    <source>
        <dbReference type="SAM" id="Phobius"/>
    </source>
</evidence>
<dbReference type="GO" id="GO:0003755">
    <property type="term" value="F:peptidyl-prolyl cis-trans isomerase activity"/>
    <property type="evidence" value="ECO:0007669"/>
    <property type="project" value="UniProtKB-UniRule"/>
</dbReference>
<feature type="transmembrane region" description="Helical" evidence="13">
    <location>
        <begin position="29"/>
        <end position="49"/>
    </location>
</feature>
<reference evidence="15" key="1">
    <citation type="journal article" date="2021" name="PeerJ">
        <title>Extensive microbial diversity within the chicken gut microbiome revealed by metagenomics and culture.</title>
        <authorList>
            <person name="Gilroy R."/>
            <person name="Ravi A."/>
            <person name="Getino M."/>
            <person name="Pursley I."/>
            <person name="Horton D.L."/>
            <person name="Alikhan N.F."/>
            <person name="Baker D."/>
            <person name="Gharbi K."/>
            <person name="Hall N."/>
            <person name="Watson M."/>
            <person name="Adriaenssens E.M."/>
            <person name="Foster-Nyarko E."/>
            <person name="Jarju S."/>
            <person name="Secka A."/>
            <person name="Antonio M."/>
            <person name="Oren A."/>
            <person name="Chaudhuri R.R."/>
            <person name="La Ragione R."/>
            <person name="Hildebrand F."/>
            <person name="Pallen M.J."/>
        </authorList>
    </citation>
    <scope>NUCLEOTIDE SEQUENCE</scope>
    <source>
        <strain evidence="15">CHK183-1962</strain>
    </source>
</reference>
<dbReference type="PROSITE" id="PS50059">
    <property type="entry name" value="FKBP_PPIASE"/>
    <property type="match status" value="1"/>
</dbReference>
<feature type="region of interest" description="Disordered" evidence="12">
    <location>
        <begin position="55"/>
        <end position="98"/>
    </location>
</feature>
<keyword evidence="8" id="KW-0131">Cell cycle</keyword>
<evidence type="ECO:0000256" key="9">
    <source>
        <dbReference type="ARBA" id="ARBA00024849"/>
    </source>
</evidence>
<dbReference type="SUPFAM" id="SSF54534">
    <property type="entry name" value="FKBP-like"/>
    <property type="match status" value="1"/>
</dbReference>
<feature type="compositionally biased region" description="Low complexity" evidence="12">
    <location>
        <begin position="55"/>
        <end position="71"/>
    </location>
</feature>
<sequence>MKKENRKAAQQRRAEERKKLESQKKVRKIIGWIVGIVIVVLLLLLVVFGDSLFSGSSSTDSTSASSVSTDSDAAENSTSGSSVTDESASASTAYSTDTSLTVEDGDTVNIDYVGSIDGVEFEGGSTNGAGTDLTIGSGRYIDDFEEQLIGAHPGDTVNVTVTFPDNYQQEDLQGQDALFVVTINGIYNK</sequence>
<feature type="compositionally biased region" description="Low complexity" evidence="12">
    <location>
        <begin position="84"/>
        <end position="98"/>
    </location>
</feature>
<evidence type="ECO:0000256" key="7">
    <source>
        <dbReference type="ARBA" id="ARBA00023235"/>
    </source>
</evidence>
<keyword evidence="4" id="KW-0132">Cell division</keyword>
<keyword evidence="13" id="KW-0472">Membrane</keyword>
<dbReference type="Proteomes" id="UP000886890">
    <property type="component" value="Unassembled WGS sequence"/>
</dbReference>
<keyword evidence="13" id="KW-0812">Transmembrane</keyword>
<comment type="similarity">
    <text evidence="3">Belongs to the FKBP-type PPIase family. Tig subfamily.</text>
</comment>
<comment type="catalytic activity">
    <reaction evidence="1 10 11">
        <text>[protein]-peptidylproline (omega=180) = [protein]-peptidylproline (omega=0)</text>
        <dbReference type="Rhea" id="RHEA:16237"/>
        <dbReference type="Rhea" id="RHEA-COMP:10747"/>
        <dbReference type="Rhea" id="RHEA-COMP:10748"/>
        <dbReference type="ChEBI" id="CHEBI:83833"/>
        <dbReference type="ChEBI" id="CHEBI:83834"/>
        <dbReference type="EC" id="5.2.1.8"/>
    </reaction>
</comment>
<keyword evidence="5 10" id="KW-0697">Rotamase</keyword>
<evidence type="ECO:0000256" key="1">
    <source>
        <dbReference type="ARBA" id="ARBA00000971"/>
    </source>
</evidence>